<sequence length="291" mass="31524">MGGLPSDKVTLRMMSGEIKEISATGTLADLRQIVAQFAQTCPEFVRFLQDETVLAESVDVASLAGSEVAALITPSVPNLLKALRREEFTFRGLNEKSTSASAARGFNVLHAAVFKGKLDMVRYLLLEEDFLGVNDACSDGSGYTALHLAAARGLVDVCLELLGCHRVAHQDAHSIKDGTALHIAAQSGHTAVLQELLDSEHFAAVNSVIVADQWRQDWRERYGQTALHAAARYGRKEAAKTLLDHPRFTAVGAYTKAFKDAAALADEVGHAELAAMIRSHPKVQKHRRAQA</sequence>
<feature type="repeat" description="ANK" evidence="3">
    <location>
        <begin position="176"/>
        <end position="198"/>
    </location>
</feature>
<dbReference type="SMART" id="SM00248">
    <property type="entry name" value="ANK"/>
    <property type="match status" value="4"/>
</dbReference>
<feature type="repeat" description="ANK" evidence="3">
    <location>
        <begin position="222"/>
        <end position="245"/>
    </location>
</feature>
<reference evidence="4" key="1">
    <citation type="submission" date="2021-02" db="EMBL/GenBank/DDBJ databases">
        <authorList>
            <person name="Dougan E. K."/>
            <person name="Rhodes N."/>
            <person name="Thang M."/>
            <person name="Chan C."/>
        </authorList>
    </citation>
    <scope>NUCLEOTIDE SEQUENCE</scope>
</reference>
<protein>
    <submittedName>
        <fullName evidence="4">Ank1 protein</fullName>
    </submittedName>
</protein>
<accession>A0A812N138</accession>
<dbReference type="Gene3D" id="1.25.40.20">
    <property type="entry name" value="Ankyrin repeat-containing domain"/>
    <property type="match status" value="1"/>
</dbReference>
<keyword evidence="2 3" id="KW-0040">ANK repeat</keyword>
<proteinExistence type="predicted"/>
<keyword evidence="1" id="KW-0677">Repeat</keyword>
<dbReference type="Pfam" id="PF12796">
    <property type="entry name" value="Ank_2"/>
    <property type="match status" value="2"/>
</dbReference>
<name>A0A812N138_9DINO</name>
<dbReference type="OrthoDB" id="7729168at2759"/>
<evidence type="ECO:0000256" key="1">
    <source>
        <dbReference type="ARBA" id="ARBA00022737"/>
    </source>
</evidence>
<dbReference type="SUPFAM" id="SSF48403">
    <property type="entry name" value="Ankyrin repeat"/>
    <property type="match status" value="1"/>
</dbReference>
<evidence type="ECO:0000256" key="3">
    <source>
        <dbReference type="PROSITE-ProRule" id="PRU00023"/>
    </source>
</evidence>
<dbReference type="PROSITE" id="PS50088">
    <property type="entry name" value="ANK_REPEAT"/>
    <property type="match status" value="2"/>
</dbReference>
<dbReference type="EMBL" id="CAJNDS010001835">
    <property type="protein sequence ID" value="CAE7283379.1"/>
    <property type="molecule type" value="Genomic_DNA"/>
</dbReference>
<dbReference type="InterPro" id="IPR002110">
    <property type="entry name" value="Ankyrin_rpt"/>
</dbReference>
<evidence type="ECO:0000313" key="4">
    <source>
        <dbReference type="EMBL" id="CAE7283379.1"/>
    </source>
</evidence>
<dbReference type="PANTHER" id="PTHR24173:SF74">
    <property type="entry name" value="ANKYRIN REPEAT DOMAIN-CONTAINING PROTEIN 16"/>
    <property type="match status" value="1"/>
</dbReference>
<dbReference type="Proteomes" id="UP000604046">
    <property type="component" value="Unassembled WGS sequence"/>
</dbReference>
<evidence type="ECO:0000313" key="5">
    <source>
        <dbReference type="Proteomes" id="UP000604046"/>
    </source>
</evidence>
<keyword evidence="5" id="KW-1185">Reference proteome</keyword>
<organism evidence="4 5">
    <name type="scientific">Symbiodinium natans</name>
    <dbReference type="NCBI Taxonomy" id="878477"/>
    <lineage>
        <taxon>Eukaryota</taxon>
        <taxon>Sar</taxon>
        <taxon>Alveolata</taxon>
        <taxon>Dinophyceae</taxon>
        <taxon>Suessiales</taxon>
        <taxon>Symbiodiniaceae</taxon>
        <taxon>Symbiodinium</taxon>
    </lineage>
</organism>
<evidence type="ECO:0000256" key="2">
    <source>
        <dbReference type="ARBA" id="ARBA00023043"/>
    </source>
</evidence>
<dbReference type="PROSITE" id="PS50297">
    <property type="entry name" value="ANK_REP_REGION"/>
    <property type="match status" value="2"/>
</dbReference>
<comment type="caution">
    <text evidence="4">The sequence shown here is derived from an EMBL/GenBank/DDBJ whole genome shotgun (WGS) entry which is preliminary data.</text>
</comment>
<gene>
    <name evidence="4" type="primary">Ank1</name>
    <name evidence="4" type="ORF">SNAT2548_LOCUS15015</name>
</gene>
<dbReference type="AlphaFoldDB" id="A0A812N138"/>
<dbReference type="PANTHER" id="PTHR24173">
    <property type="entry name" value="ANKYRIN REPEAT CONTAINING"/>
    <property type="match status" value="1"/>
</dbReference>
<dbReference type="InterPro" id="IPR036770">
    <property type="entry name" value="Ankyrin_rpt-contain_sf"/>
</dbReference>